<protein>
    <recommendedName>
        <fullName evidence="4">RING-type E3 ubiquitin transferase</fullName>
        <ecNumber evidence="4">2.3.2.27</ecNumber>
    </recommendedName>
    <alternativeName>
        <fullName evidence="11">RING-type E3 ubiquitin transferase BRCA1</fullName>
    </alternativeName>
</protein>
<evidence type="ECO:0000256" key="7">
    <source>
        <dbReference type="ARBA" id="ARBA00022723"/>
    </source>
</evidence>
<evidence type="ECO:0000256" key="1">
    <source>
        <dbReference type="ARBA" id="ARBA00000900"/>
    </source>
</evidence>
<dbReference type="InterPro" id="IPR045103">
    <property type="entry name" value="RNF5/RNF185-like"/>
</dbReference>
<dbReference type="Proteomes" id="UP000887575">
    <property type="component" value="Unassembled WGS sequence"/>
</dbReference>
<evidence type="ECO:0000256" key="12">
    <source>
        <dbReference type="PROSITE-ProRule" id="PRU00175"/>
    </source>
</evidence>
<keyword evidence="7" id="KW-0479">Metal-binding</keyword>
<keyword evidence="9" id="KW-0833">Ubl conjugation pathway</keyword>
<dbReference type="GO" id="GO:0006511">
    <property type="term" value="P:ubiquitin-dependent protein catabolic process"/>
    <property type="evidence" value="ECO:0007669"/>
    <property type="project" value="InterPro"/>
</dbReference>
<keyword evidence="10" id="KW-0862">Zinc</keyword>
<feature type="compositionally biased region" description="Basic and acidic residues" evidence="13">
    <location>
        <begin position="1"/>
        <end position="11"/>
    </location>
</feature>
<evidence type="ECO:0000259" key="15">
    <source>
        <dbReference type="PROSITE" id="PS50172"/>
    </source>
</evidence>
<dbReference type="Gene3D" id="3.30.40.10">
    <property type="entry name" value="Zinc/RING finger domain, C3HC4 (zinc finger)"/>
    <property type="match status" value="1"/>
</dbReference>
<dbReference type="PANTHER" id="PTHR12313">
    <property type="entry name" value="E3 UBIQUITIN-PROTEIN LIGASE RNF5-RELATED"/>
    <property type="match status" value="1"/>
</dbReference>
<evidence type="ECO:0000256" key="8">
    <source>
        <dbReference type="ARBA" id="ARBA00022771"/>
    </source>
</evidence>
<feature type="domain" description="BRCT" evidence="15">
    <location>
        <begin position="302"/>
        <end position="361"/>
    </location>
</feature>
<evidence type="ECO:0000256" key="13">
    <source>
        <dbReference type="SAM" id="MobiDB-lite"/>
    </source>
</evidence>
<evidence type="ECO:0000256" key="3">
    <source>
        <dbReference type="ARBA" id="ARBA00004906"/>
    </source>
</evidence>
<dbReference type="Pfam" id="PF00097">
    <property type="entry name" value="zf-C3HC4"/>
    <property type="match status" value="1"/>
</dbReference>
<dbReference type="EC" id="2.3.2.27" evidence="4"/>
<name>A0AAF3J8R1_9BILA</name>
<dbReference type="PROSITE" id="PS50089">
    <property type="entry name" value="ZF_RING_2"/>
    <property type="match status" value="1"/>
</dbReference>
<evidence type="ECO:0000313" key="17">
    <source>
        <dbReference type="WBParaSite" id="MBELARI_LOCUS3457"/>
    </source>
</evidence>
<feature type="domain" description="RING-type" evidence="14">
    <location>
        <begin position="107"/>
        <end position="148"/>
    </location>
</feature>
<dbReference type="SUPFAM" id="SSF57850">
    <property type="entry name" value="RING/U-box"/>
    <property type="match status" value="1"/>
</dbReference>
<feature type="region of interest" description="Disordered" evidence="13">
    <location>
        <begin position="1"/>
        <end position="24"/>
    </location>
</feature>
<evidence type="ECO:0000256" key="10">
    <source>
        <dbReference type="ARBA" id="ARBA00022833"/>
    </source>
</evidence>
<dbReference type="PROSITE" id="PS50172">
    <property type="entry name" value="BRCT"/>
    <property type="match status" value="1"/>
</dbReference>
<dbReference type="InterPro" id="IPR001357">
    <property type="entry name" value="BRCT_dom"/>
</dbReference>
<proteinExistence type="predicted"/>
<evidence type="ECO:0000256" key="11">
    <source>
        <dbReference type="ARBA" id="ARBA00031556"/>
    </source>
</evidence>
<comment type="pathway">
    <text evidence="3">Protein modification; protein ubiquitination.</text>
</comment>
<evidence type="ECO:0000256" key="9">
    <source>
        <dbReference type="ARBA" id="ARBA00022786"/>
    </source>
</evidence>
<keyword evidence="16" id="KW-1185">Reference proteome</keyword>
<dbReference type="InterPro" id="IPR013083">
    <property type="entry name" value="Znf_RING/FYVE/PHD"/>
</dbReference>
<dbReference type="SUPFAM" id="SSF52113">
    <property type="entry name" value="BRCT domain"/>
    <property type="match status" value="1"/>
</dbReference>
<evidence type="ECO:0000256" key="4">
    <source>
        <dbReference type="ARBA" id="ARBA00012483"/>
    </source>
</evidence>
<dbReference type="AlphaFoldDB" id="A0AAF3J8R1"/>
<dbReference type="WBParaSite" id="MBELARI_LOCUS3457">
    <property type="protein sequence ID" value="MBELARI_LOCUS3457"/>
    <property type="gene ID" value="MBELARI_LOCUS3457"/>
</dbReference>
<keyword evidence="8 12" id="KW-0863">Zinc-finger</keyword>
<dbReference type="GO" id="GO:0061630">
    <property type="term" value="F:ubiquitin protein ligase activity"/>
    <property type="evidence" value="ECO:0007669"/>
    <property type="project" value="UniProtKB-EC"/>
</dbReference>
<sequence>MRWCRIKRDPDAGGSTGNDSNKLSGGEFRLDGVLLPRNLESKSSSAMKHLTKRLKAIYEDEGLDYGDVDDDEETIVDRFSMPDALTISTLLEDLVKQGHKVQKELRCNICFSIPQQPCLTTCNHLICKPCFDGWMKEGKGPKHCPVCKFVIDTRRNAEVDYLKSWTNKYLQFAKTFMKEVATYEHTFEDPFMESQQVSRETQTLETSNTTIDLNGLLADAPITLRSIFTNVTGLEEALKKNIDELKSWVKENSNDDEEMVEAADLQHIENVSKPVVFFCGLSDFDEEDLCSEFCFAFHKEVEITRSLTNAQCLVVMGKREYAEHSLAYRTATTKGMRIIDGRWVRDSLRCQKLCDMMDYAFKNE</sequence>
<dbReference type="InterPro" id="IPR018957">
    <property type="entry name" value="Znf_C3HC4_RING-type"/>
</dbReference>
<dbReference type="InterPro" id="IPR036420">
    <property type="entry name" value="BRCT_dom_sf"/>
</dbReference>
<dbReference type="GO" id="GO:0005694">
    <property type="term" value="C:chromosome"/>
    <property type="evidence" value="ECO:0007669"/>
    <property type="project" value="UniProtKB-SubCell"/>
</dbReference>
<evidence type="ECO:0000256" key="6">
    <source>
        <dbReference type="ARBA" id="ARBA00022679"/>
    </source>
</evidence>
<evidence type="ECO:0000256" key="2">
    <source>
        <dbReference type="ARBA" id="ARBA00004286"/>
    </source>
</evidence>
<reference evidence="17" key="1">
    <citation type="submission" date="2024-02" db="UniProtKB">
        <authorList>
            <consortium name="WormBaseParasite"/>
        </authorList>
    </citation>
    <scope>IDENTIFICATION</scope>
</reference>
<comment type="subcellular location">
    <subcellularLocation>
        <location evidence="2">Chromosome</location>
    </subcellularLocation>
</comment>
<dbReference type="SMART" id="SM00184">
    <property type="entry name" value="RING"/>
    <property type="match status" value="1"/>
</dbReference>
<dbReference type="InterPro" id="IPR001841">
    <property type="entry name" value="Znf_RING"/>
</dbReference>
<evidence type="ECO:0000259" key="14">
    <source>
        <dbReference type="PROSITE" id="PS50089"/>
    </source>
</evidence>
<evidence type="ECO:0000256" key="5">
    <source>
        <dbReference type="ARBA" id="ARBA00022454"/>
    </source>
</evidence>
<evidence type="ECO:0000313" key="16">
    <source>
        <dbReference type="Proteomes" id="UP000887575"/>
    </source>
</evidence>
<keyword evidence="5" id="KW-0158">Chromosome</keyword>
<dbReference type="GO" id="GO:0005783">
    <property type="term" value="C:endoplasmic reticulum"/>
    <property type="evidence" value="ECO:0007669"/>
    <property type="project" value="InterPro"/>
</dbReference>
<accession>A0AAF3J8R1</accession>
<keyword evidence="6" id="KW-0808">Transferase</keyword>
<organism evidence="16 17">
    <name type="scientific">Mesorhabditis belari</name>
    <dbReference type="NCBI Taxonomy" id="2138241"/>
    <lineage>
        <taxon>Eukaryota</taxon>
        <taxon>Metazoa</taxon>
        <taxon>Ecdysozoa</taxon>
        <taxon>Nematoda</taxon>
        <taxon>Chromadorea</taxon>
        <taxon>Rhabditida</taxon>
        <taxon>Rhabditina</taxon>
        <taxon>Rhabditomorpha</taxon>
        <taxon>Rhabditoidea</taxon>
        <taxon>Rhabditidae</taxon>
        <taxon>Mesorhabditinae</taxon>
        <taxon>Mesorhabditis</taxon>
    </lineage>
</organism>
<dbReference type="Gene3D" id="3.40.50.10190">
    <property type="entry name" value="BRCT domain"/>
    <property type="match status" value="1"/>
</dbReference>
<comment type="catalytic activity">
    <reaction evidence="1">
        <text>S-ubiquitinyl-[E2 ubiquitin-conjugating enzyme]-L-cysteine + [acceptor protein]-L-lysine = [E2 ubiquitin-conjugating enzyme]-L-cysteine + N(6)-ubiquitinyl-[acceptor protein]-L-lysine.</text>
        <dbReference type="EC" id="2.3.2.27"/>
    </reaction>
</comment>
<dbReference type="GO" id="GO:0008270">
    <property type="term" value="F:zinc ion binding"/>
    <property type="evidence" value="ECO:0007669"/>
    <property type="project" value="UniProtKB-KW"/>
</dbReference>